<organism evidence="3 4">
    <name type="scientific">Agromyces rhizosphaerae</name>
    <dbReference type="NCBI Taxonomy" id="88374"/>
    <lineage>
        <taxon>Bacteria</taxon>
        <taxon>Bacillati</taxon>
        <taxon>Actinomycetota</taxon>
        <taxon>Actinomycetes</taxon>
        <taxon>Micrococcales</taxon>
        <taxon>Microbacteriaceae</taxon>
        <taxon>Agromyces</taxon>
    </lineage>
</organism>
<protein>
    <recommendedName>
        <fullName evidence="5">Mucin-associated surface protein</fullName>
    </recommendedName>
</protein>
<proteinExistence type="predicted"/>
<feature type="compositionally biased region" description="Gly residues" evidence="1">
    <location>
        <begin position="144"/>
        <end position="165"/>
    </location>
</feature>
<dbReference type="RefSeq" id="WP_281883977.1">
    <property type="nucleotide sequence ID" value="NZ_BSDP01000001.1"/>
</dbReference>
<evidence type="ECO:0000256" key="2">
    <source>
        <dbReference type="SAM" id="SignalP"/>
    </source>
</evidence>
<evidence type="ECO:0008006" key="5">
    <source>
        <dbReference type="Google" id="ProtNLM"/>
    </source>
</evidence>
<evidence type="ECO:0000313" key="4">
    <source>
        <dbReference type="Proteomes" id="UP001144396"/>
    </source>
</evidence>
<feature type="compositionally biased region" description="Low complexity" evidence="1">
    <location>
        <begin position="104"/>
        <end position="118"/>
    </location>
</feature>
<name>A0A9W6CS16_9MICO</name>
<feature type="region of interest" description="Disordered" evidence="1">
    <location>
        <begin position="104"/>
        <end position="165"/>
    </location>
</feature>
<feature type="chain" id="PRO_5040823192" description="Mucin-associated surface protein" evidence="2">
    <location>
        <begin position="27"/>
        <end position="165"/>
    </location>
</feature>
<reference evidence="3" key="1">
    <citation type="submission" date="2022-12" db="EMBL/GenBank/DDBJ databases">
        <title>Reference genome sequencing for broad-spectrum identification of bacterial and archaeal isolates by mass spectrometry.</title>
        <authorList>
            <person name="Sekiguchi Y."/>
            <person name="Tourlousse D.M."/>
        </authorList>
    </citation>
    <scope>NUCLEOTIDE SEQUENCE</scope>
    <source>
        <strain evidence="3">14</strain>
    </source>
</reference>
<comment type="caution">
    <text evidence="3">The sequence shown here is derived from an EMBL/GenBank/DDBJ whole genome shotgun (WGS) entry which is preliminary data.</text>
</comment>
<gene>
    <name evidence="3" type="ORF">ARHIZOSPH14_16750</name>
</gene>
<dbReference type="EMBL" id="BSDP01000001">
    <property type="protein sequence ID" value="GLI27433.1"/>
    <property type="molecule type" value="Genomic_DNA"/>
</dbReference>
<sequence>MTRTRARGVLALVATAAVAWSLAGCAAGPDLDTATGETLQAGVAEVAQRSDEGDLAGAMAALDLLEEELAAASDDGRIDDDREAEVREAIALVRTDLESALADEQAAEEAAAAAAAEAAAEEAAETSADTGGDQASDDNSGPGNNNGNGNGNSGRGNNNGNGNGD</sequence>
<keyword evidence="4" id="KW-1185">Reference proteome</keyword>
<evidence type="ECO:0000256" key="1">
    <source>
        <dbReference type="SAM" id="MobiDB-lite"/>
    </source>
</evidence>
<dbReference type="Proteomes" id="UP001144396">
    <property type="component" value="Unassembled WGS sequence"/>
</dbReference>
<keyword evidence="2" id="KW-0732">Signal</keyword>
<evidence type="ECO:0000313" key="3">
    <source>
        <dbReference type="EMBL" id="GLI27433.1"/>
    </source>
</evidence>
<accession>A0A9W6CS16</accession>
<dbReference type="AlphaFoldDB" id="A0A9W6CS16"/>
<feature type="signal peptide" evidence="2">
    <location>
        <begin position="1"/>
        <end position="26"/>
    </location>
</feature>
<dbReference type="PROSITE" id="PS51257">
    <property type="entry name" value="PROKAR_LIPOPROTEIN"/>
    <property type="match status" value="1"/>
</dbReference>